<evidence type="ECO:0008006" key="3">
    <source>
        <dbReference type="Google" id="ProtNLM"/>
    </source>
</evidence>
<gene>
    <name evidence="1" type="ORF">SAMN02746064_01209</name>
</gene>
<accession>A0A1M4WE77</accession>
<dbReference type="SUPFAM" id="SSF50475">
    <property type="entry name" value="FMN-binding split barrel"/>
    <property type="match status" value="1"/>
</dbReference>
<evidence type="ECO:0000313" key="1">
    <source>
        <dbReference type="EMBL" id="SHE79485.1"/>
    </source>
</evidence>
<name>A0A1M4WE77_9FIRM</name>
<protein>
    <recommendedName>
        <fullName evidence="3">Nitroimidazol reductase NimA, pyridoxamine 5'-phosphate oxidase superfamily</fullName>
    </recommendedName>
</protein>
<dbReference type="Gene3D" id="2.30.110.10">
    <property type="entry name" value="Electron Transport, Fmn-binding Protein, Chain A"/>
    <property type="match status" value="1"/>
</dbReference>
<evidence type="ECO:0000313" key="2">
    <source>
        <dbReference type="Proteomes" id="UP000184251"/>
    </source>
</evidence>
<proteinExistence type="predicted"/>
<reference evidence="1 2" key="1">
    <citation type="submission" date="2016-11" db="EMBL/GenBank/DDBJ databases">
        <authorList>
            <person name="Jaros S."/>
            <person name="Januszkiewicz K."/>
            <person name="Wedrychowicz H."/>
        </authorList>
    </citation>
    <scope>NUCLEOTIDE SEQUENCE [LARGE SCALE GENOMIC DNA]</scope>
    <source>
        <strain evidence="1 2">DSM 14828</strain>
    </source>
</reference>
<dbReference type="AlphaFoldDB" id="A0A1M4WE77"/>
<dbReference type="InterPro" id="IPR012349">
    <property type="entry name" value="Split_barrel_FMN-bd"/>
</dbReference>
<sequence length="154" mass="17957">MFREMRKKERQMPLSECKKLLNESEYGFLAMTGEDGYPYSIALNYIYLDDKIYFHSALEGHKIDNLDYNDKVCFSIVGKTAVVENRFSRSYESIVVFGRAAQVDENEKTEIMIKLVEKYSPEKIDKGIGYIKEAKDKIKVYKIKIDHMSGKARK</sequence>
<keyword evidence="2" id="KW-1185">Reference proteome</keyword>
<dbReference type="STRING" id="1120975.SAMN02746064_01209"/>
<dbReference type="Pfam" id="PF12900">
    <property type="entry name" value="Pyridox_ox_2"/>
    <property type="match status" value="1"/>
</dbReference>
<dbReference type="Proteomes" id="UP000184251">
    <property type="component" value="Unassembled WGS sequence"/>
</dbReference>
<dbReference type="InterPro" id="IPR024747">
    <property type="entry name" value="Pyridox_Oxase-rel"/>
</dbReference>
<dbReference type="PANTHER" id="PTHR34071:SF2">
    <property type="entry name" value="FLAVIN-NUCLEOTIDE-BINDING PROTEIN"/>
    <property type="match status" value="1"/>
</dbReference>
<organism evidence="1 2">
    <name type="scientific">Alkalibacter saccharofermentans DSM 14828</name>
    <dbReference type="NCBI Taxonomy" id="1120975"/>
    <lineage>
        <taxon>Bacteria</taxon>
        <taxon>Bacillati</taxon>
        <taxon>Bacillota</taxon>
        <taxon>Clostridia</taxon>
        <taxon>Eubacteriales</taxon>
        <taxon>Eubacteriaceae</taxon>
        <taxon>Alkalibacter</taxon>
    </lineage>
</organism>
<dbReference type="RefSeq" id="WP_073270189.1">
    <property type="nucleotide sequence ID" value="NZ_FQTU01000007.1"/>
</dbReference>
<dbReference type="OrthoDB" id="9794935at2"/>
<dbReference type="EMBL" id="FQTU01000007">
    <property type="protein sequence ID" value="SHE79485.1"/>
    <property type="molecule type" value="Genomic_DNA"/>
</dbReference>
<dbReference type="PANTHER" id="PTHR34071">
    <property type="entry name" value="5-NITROIMIDAZOLE ANTIBIOTICS RESISTANCE PROTEIN, NIMA-FAMILY-RELATED PROTEIN-RELATED"/>
    <property type="match status" value="1"/>
</dbReference>